<proteinExistence type="predicted"/>
<dbReference type="RefSeq" id="WP_048778378.1">
    <property type="nucleotide sequence ID" value="NZ_CAUOPE010000020.1"/>
</dbReference>
<evidence type="ECO:0000313" key="2">
    <source>
        <dbReference type="Proteomes" id="UP000219947"/>
    </source>
</evidence>
<reference evidence="1" key="1">
    <citation type="submission" date="2017-10" db="EMBL/GenBank/DDBJ databases">
        <title>Kefir isolates.</title>
        <authorList>
            <person name="Kim Y."/>
            <person name="Blasche S."/>
        </authorList>
    </citation>
    <scope>NUCLEOTIDE SEQUENCE [LARGE SCALE GENOMIC DNA]</scope>
    <source>
        <strain evidence="1">OG2-2</strain>
    </source>
</reference>
<evidence type="ECO:0000313" key="1">
    <source>
        <dbReference type="EMBL" id="PEN17319.1"/>
    </source>
</evidence>
<dbReference type="Proteomes" id="UP000219947">
    <property type="component" value="Unassembled WGS sequence"/>
</dbReference>
<dbReference type="AlphaFoldDB" id="A0A2A8D8P1"/>
<keyword evidence="2" id="KW-1185">Reference proteome</keyword>
<accession>A0A2A8D8P1</accession>
<name>A0A2A8D8P1_9MICC</name>
<dbReference type="EMBL" id="PDEV01000001">
    <property type="protein sequence ID" value="PEN17319.1"/>
    <property type="molecule type" value="Genomic_DNA"/>
</dbReference>
<protein>
    <submittedName>
        <fullName evidence="1">Uncharacterized protein</fullName>
    </submittedName>
</protein>
<gene>
    <name evidence="1" type="ORF">CRM92_04730</name>
</gene>
<sequence length="270" mass="30864">MEKLSYTTEFTLWPVPHARPLIDGKPEPGAHPAEYLHPGKLHLETSDDNYVDLYIVPPLFKPGYPPGYQFYADLIFSNIYIAQDLQFYYRAFHDELQFAVSSDTIWQNRDHQYAVAIVDKDLNLSWTLRDSDPLRMEFIETVINTIHASMFKMPPILAEGEYMEFMNEKNILDSAHLCCGDRVLRAIDVKAHTNDPVRVLTETDYSAVIRGTVYPSARLIWSVPLEDARYWHNAYNVLTVDPVIGAKIPADVRAILEHLPAAPAYTQGHS</sequence>
<comment type="caution">
    <text evidence="1">The sequence shown here is derived from an EMBL/GenBank/DDBJ whole genome shotgun (WGS) entry which is preliminary data.</text>
</comment>
<organism evidence="1 2">
    <name type="scientific">Rothia dentocariosa</name>
    <dbReference type="NCBI Taxonomy" id="2047"/>
    <lineage>
        <taxon>Bacteria</taxon>
        <taxon>Bacillati</taxon>
        <taxon>Actinomycetota</taxon>
        <taxon>Actinomycetes</taxon>
        <taxon>Micrococcales</taxon>
        <taxon>Micrococcaceae</taxon>
        <taxon>Rothia</taxon>
    </lineage>
</organism>